<feature type="binding site" evidence="7">
    <location>
        <position position="215"/>
    </location>
    <ligand>
        <name>Zn(2+)</name>
        <dbReference type="ChEBI" id="CHEBI:29105"/>
        <label>1</label>
    </ligand>
</feature>
<feature type="binding site" evidence="7">
    <location>
        <position position="278"/>
    </location>
    <ligand>
        <name>Zn(2+)</name>
        <dbReference type="ChEBI" id="CHEBI:29105"/>
        <label>2</label>
    </ligand>
</feature>
<dbReference type="Pfam" id="PF01546">
    <property type="entry name" value="Peptidase_M20"/>
    <property type="match status" value="1"/>
</dbReference>
<sequence>MIQDIEDRDLKKDGELDLSSKKTSTSRKILSTVVLGAITLALLGAKFLPTAVFSGCKSSSNQEIDTQMILEDLCPTAEKLIPEESTQFAGITQFGTPEYKNHSLSVWRDAVRLYTPSFDDLGPVGEDSRWDVFFKFEDYLMKTFPLMAKKSELVHVNTHGLVFILHGKNETLKPMMLTAHQDVVPVPDDTVPRWKHSPFGGYFDGKFLWGRGSSDCRNNLIGIMEAAEALLSEGFKPERSLILGFGFDEECSGEQGAAHINEYLLKRFGEDSIEFLIDEGGLGIQDLYGSRFSLPATGEKGYVDIVINLVTNGGHSSVPPDHTSIGIISDLIQTIETKRYPLRISENNPFYFQLKCEAKSGRTMDPLLRDSIAHLDSSCSAKTRVLEMLDDDINVRYLASTSQAVDIIDGGLKINALPENVTVKINHRVAYDSSTDEVKAKILSKVSVIAEKYNLAVRDFAGKEISGFGHSKISEILPSGYFELHSEQELGPAPITKTLNNKSWDILSGTIRHVFEDFVSYPDADPAVPSDVTVSPSVMTGNTDTKHYWALTKNLYRFTPIRQNARFNAHAIDERVELNAHIDGVAFYYDLLRNVDENDRQN</sequence>
<evidence type="ECO:0000256" key="8">
    <source>
        <dbReference type="SAM" id="Phobius"/>
    </source>
</evidence>
<comment type="similarity">
    <text evidence="1">Belongs to the peptidase M20A family.</text>
</comment>
<evidence type="ECO:0000256" key="1">
    <source>
        <dbReference type="ARBA" id="ARBA00006247"/>
    </source>
</evidence>
<evidence type="ECO:0000256" key="7">
    <source>
        <dbReference type="PIRSR" id="PIRSR037217-2"/>
    </source>
</evidence>
<keyword evidence="5 7" id="KW-0862">Zinc</keyword>
<dbReference type="Pfam" id="PF07687">
    <property type="entry name" value="M20_dimer"/>
    <property type="match status" value="1"/>
</dbReference>
<dbReference type="InterPro" id="IPR002933">
    <property type="entry name" value="Peptidase_M20"/>
</dbReference>
<feature type="binding site" evidence="7">
    <location>
        <position position="570"/>
    </location>
    <ligand>
        <name>Zn(2+)</name>
        <dbReference type="ChEBI" id="CHEBI:29105"/>
        <label>1</label>
    </ligand>
</feature>
<dbReference type="SUPFAM" id="SSF55031">
    <property type="entry name" value="Bacterial exopeptidase dimerisation domain"/>
    <property type="match status" value="1"/>
</dbReference>
<dbReference type="AlphaFoldDB" id="A0A7D9CX49"/>
<dbReference type="GO" id="GO:0004181">
    <property type="term" value="F:metallocarboxypeptidase activity"/>
    <property type="evidence" value="ECO:0007669"/>
    <property type="project" value="InterPro"/>
</dbReference>
<evidence type="ECO:0000256" key="4">
    <source>
        <dbReference type="ARBA" id="ARBA00022801"/>
    </source>
</evidence>
<feature type="active site" evidence="6">
    <location>
        <position position="182"/>
    </location>
</feature>
<feature type="binding site" evidence="7">
    <location>
        <position position="250"/>
    </location>
    <ligand>
        <name>Zn(2+)</name>
        <dbReference type="ChEBI" id="CHEBI:29105"/>
        <label>1</label>
    </ligand>
</feature>
<keyword evidence="4" id="KW-0378">Hydrolase</keyword>
<feature type="transmembrane region" description="Helical" evidence="8">
    <location>
        <begin position="29"/>
        <end position="48"/>
    </location>
</feature>
<keyword evidence="8" id="KW-1133">Transmembrane helix</keyword>
<dbReference type="InterPro" id="IPR017141">
    <property type="entry name" value="Pept_M20_carboxypep"/>
</dbReference>
<evidence type="ECO:0000256" key="6">
    <source>
        <dbReference type="PIRSR" id="PIRSR037217-1"/>
    </source>
</evidence>
<evidence type="ECO:0000256" key="3">
    <source>
        <dbReference type="ARBA" id="ARBA00022723"/>
    </source>
</evidence>
<evidence type="ECO:0000256" key="2">
    <source>
        <dbReference type="ARBA" id="ARBA00022670"/>
    </source>
</evidence>
<dbReference type="InterPro" id="IPR047177">
    <property type="entry name" value="Pept_M20A"/>
</dbReference>
<gene>
    <name evidence="10" type="primary">CPS1</name>
    <name evidence="10" type="ORF">DEBR0S2_20318G</name>
</gene>
<dbReference type="Gene3D" id="3.40.630.10">
    <property type="entry name" value="Zn peptidases"/>
    <property type="match status" value="1"/>
</dbReference>
<feature type="domain" description="Peptidase M20 dimerisation" evidence="9">
    <location>
        <begin position="297"/>
        <end position="453"/>
    </location>
</feature>
<organism evidence="10 11">
    <name type="scientific">Dekkera bruxellensis</name>
    <name type="common">Brettanomyces custersii</name>
    <dbReference type="NCBI Taxonomy" id="5007"/>
    <lineage>
        <taxon>Eukaryota</taxon>
        <taxon>Fungi</taxon>
        <taxon>Dikarya</taxon>
        <taxon>Ascomycota</taxon>
        <taxon>Saccharomycotina</taxon>
        <taxon>Pichiomycetes</taxon>
        <taxon>Pichiales</taxon>
        <taxon>Pichiaceae</taxon>
        <taxon>Brettanomyces</taxon>
    </lineage>
</organism>
<dbReference type="Gene3D" id="3.30.70.360">
    <property type="match status" value="1"/>
</dbReference>
<feature type="binding site" evidence="7">
    <location>
        <position position="180"/>
    </location>
    <ligand>
        <name>Zn(2+)</name>
        <dbReference type="ChEBI" id="CHEBI:29105"/>
        <label>2</label>
    </ligand>
</feature>
<feature type="active site" description="Proton acceptor" evidence="6">
    <location>
        <position position="249"/>
    </location>
</feature>
<dbReference type="GO" id="GO:0000328">
    <property type="term" value="C:fungal-type vacuole lumen"/>
    <property type="evidence" value="ECO:0007669"/>
    <property type="project" value="TreeGrafter"/>
</dbReference>
<evidence type="ECO:0000313" key="11">
    <source>
        <dbReference type="Proteomes" id="UP000478008"/>
    </source>
</evidence>
<dbReference type="InterPro" id="IPR011650">
    <property type="entry name" value="Peptidase_M20_dimer"/>
</dbReference>
<proteinExistence type="inferred from homology"/>
<keyword evidence="2" id="KW-0645">Protease</keyword>
<keyword evidence="3 7" id="KW-0479">Metal-binding</keyword>
<dbReference type="GO" id="GO:0051603">
    <property type="term" value="P:proteolysis involved in protein catabolic process"/>
    <property type="evidence" value="ECO:0007669"/>
    <property type="project" value="TreeGrafter"/>
</dbReference>
<keyword evidence="8" id="KW-0472">Membrane</keyword>
<evidence type="ECO:0000259" key="9">
    <source>
        <dbReference type="Pfam" id="PF07687"/>
    </source>
</evidence>
<dbReference type="InterPro" id="IPR036264">
    <property type="entry name" value="Bact_exopeptidase_dim_dom"/>
</dbReference>
<keyword evidence="8" id="KW-0812">Transmembrane</keyword>
<evidence type="ECO:0000256" key="5">
    <source>
        <dbReference type="ARBA" id="ARBA00022833"/>
    </source>
</evidence>
<accession>A0A7D9CX49</accession>
<dbReference type="PANTHER" id="PTHR45962">
    <property type="entry name" value="N-FATTY-ACYL-AMINO ACID SYNTHASE/HYDROLASE PM20D1"/>
    <property type="match status" value="1"/>
</dbReference>
<dbReference type="SUPFAM" id="SSF53187">
    <property type="entry name" value="Zn-dependent exopeptidases"/>
    <property type="match status" value="1"/>
</dbReference>
<evidence type="ECO:0000313" key="10">
    <source>
        <dbReference type="EMBL" id="VUG17958.1"/>
    </source>
</evidence>
<dbReference type="CDD" id="cd05674">
    <property type="entry name" value="M20_yscS"/>
    <property type="match status" value="1"/>
</dbReference>
<keyword evidence="11" id="KW-1185">Reference proteome</keyword>
<dbReference type="PANTHER" id="PTHR45962:SF1">
    <property type="entry name" value="N-FATTY-ACYL-AMINO ACID SYNTHASE_HYDROLASE PM20D1"/>
    <property type="match status" value="1"/>
</dbReference>
<protein>
    <submittedName>
        <fullName evidence="10">DEBR0S2_20318g1_1</fullName>
    </submittedName>
</protein>
<dbReference type="EMBL" id="CABFWN010000002">
    <property type="protein sequence ID" value="VUG17958.1"/>
    <property type="molecule type" value="Genomic_DNA"/>
</dbReference>
<dbReference type="Gene3D" id="1.10.150.900">
    <property type="match status" value="1"/>
</dbReference>
<reference evidence="10 11" key="1">
    <citation type="submission" date="2019-07" db="EMBL/GenBank/DDBJ databases">
        <authorList>
            <person name="Friedrich A."/>
            <person name="Schacherer J."/>
        </authorList>
    </citation>
    <scope>NUCLEOTIDE SEQUENCE [LARGE SCALE GENOMIC DNA]</scope>
</reference>
<dbReference type="PIRSF" id="PIRSF037217">
    <property type="entry name" value="Carboxypeptidase_S"/>
    <property type="match status" value="1"/>
</dbReference>
<feature type="binding site" evidence="7">
    <location>
        <position position="215"/>
    </location>
    <ligand>
        <name>Zn(2+)</name>
        <dbReference type="ChEBI" id="CHEBI:29105"/>
        <label>2</label>
    </ligand>
</feature>
<dbReference type="FunFam" id="1.10.150.900:FF:000003">
    <property type="entry name" value="N-fatty-acyl-amino acid synthase/hydrolase PM20D1"/>
    <property type="match status" value="1"/>
</dbReference>
<dbReference type="Proteomes" id="UP000478008">
    <property type="component" value="Unassembled WGS sequence"/>
</dbReference>
<dbReference type="GO" id="GO:0046872">
    <property type="term" value="F:metal ion binding"/>
    <property type="evidence" value="ECO:0007669"/>
    <property type="project" value="UniProtKB-KW"/>
</dbReference>
<name>A0A7D9CX49_DEKBR</name>